<evidence type="ECO:0000256" key="1">
    <source>
        <dbReference type="SAM" id="MobiDB-lite"/>
    </source>
</evidence>
<evidence type="ECO:0000313" key="2">
    <source>
        <dbReference type="EMBL" id="OGD65093.1"/>
    </source>
</evidence>
<comment type="caution">
    <text evidence="2">The sequence shown here is derived from an EMBL/GenBank/DDBJ whole genome shotgun (WGS) entry which is preliminary data.</text>
</comment>
<dbReference type="AlphaFoldDB" id="A0A1F5ECL4"/>
<evidence type="ECO:0000313" key="3">
    <source>
        <dbReference type="Proteomes" id="UP000177481"/>
    </source>
</evidence>
<feature type="region of interest" description="Disordered" evidence="1">
    <location>
        <begin position="1"/>
        <end position="72"/>
    </location>
</feature>
<proteinExistence type="predicted"/>
<reference evidence="2 3" key="1">
    <citation type="journal article" date="2016" name="Nat. Commun.">
        <title>Thousands of microbial genomes shed light on interconnected biogeochemical processes in an aquifer system.</title>
        <authorList>
            <person name="Anantharaman K."/>
            <person name="Brown C.T."/>
            <person name="Hug L.A."/>
            <person name="Sharon I."/>
            <person name="Castelle C.J."/>
            <person name="Probst A.J."/>
            <person name="Thomas B.C."/>
            <person name="Singh A."/>
            <person name="Wilkins M.J."/>
            <person name="Karaoz U."/>
            <person name="Brodie E.L."/>
            <person name="Williams K.H."/>
            <person name="Hubbard S.S."/>
            <person name="Banfield J.F."/>
        </authorList>
    </citation>
    <scope>NUCLEOTIDE SEQUENCE [LARGE SCALE GENOMIC DNA]</scope>
</reference>
<dbReference type="Proteomes" id="UP000177481">
    <property type="component" value="Unassembled WGS sequence"/>
</dbReference>
<sequence length="119" mass="13444">MSELLLEPSGRQIGIEAEAETRMRLPPITSASQRLTRQIPNNNEPGPDQPVDGLADVGYDPSSEMTSSRWSERPSWNSRVLTTWQAVIYRGLFSPRTRWLIVDLETPASAARREVPRKL</sequence>
<feature type="compositionally biased region" description="Polar residues" evidence="1">
    <location>
        <begin position="63"/>
        <end position="72"/>
    </location>
</feature>
<dbReference type="EMBL" id="MEZX01000001">
    <property type="protein sequence ID" value="OGD65093.1"/>
    <property type="molecule type" value="Genomic_DNA"/>
</dbReference>
<accession>A0A1F5ECL4</accession>
<dbReference type="STRING" id="1797471.A3A71_03330"/>
<feature type="compositionally biased region" description="Polar residues" evidence="1">
    <location>
        <begin position="29"/>
        <end position="44"/>
    </location>
</feature>
<organism evidence="2 3">
    <name type="scientific">Candidatus Berkelbacteria bacterium RIFCSPLOWO2_01_FULL_50_28</name>
    <dbReference type="NCBI Taxonomy" id="1797471"/>
    <lineage>
        <taxon>Bacteria</taxon>
        <taxon>Candidatus Berkelbacteria</taxon>
    </lineage>
</organism>
<name>A0A1F5ECL4_9BACT</name>
<gene>
    <name evidence="2" type="ORF">A3A71_03330</name>
</gene>
<protein>
    <submittedName>
        <fullName evidence="2">Uncharacterized protein</fullName>
    </submittedName>
</protein>